<dbReference type="InParanoid" id="C1F9J5"/>
<keyword evidence="3" id="KW-1185">Reference proteome</keyword>
<accession>C1F9J5</accession>
<feature type="compositionally biased region" description="Basic residues" evidence="1">
    <location>
        <begin position="61"/>
        <end position="73"/>
    </location>
</feature>
<dbReference type="HOGENOM" id="CLU_170983_0_0_0"/>
<dbReference type="Proteomes" id="UP000002207">
    <property type="component" value="Chromosome"/>
</dbReference>
<evidence type="ECO:0000313" key="2">
    <source>
        <dbReference type="EMBL" id="ACO32846.1"/>
    </source>
</evidence>
<feature type="compositionally biased region" description="Basic residues" evidence="1">
    <location>
        <begin position="30"/>
        <end position="48"/>
    </location>
</feature>
<evidence type="ECO:0000256" key="1">
    <source>
        <dbReference type="SAM" id="MobiDB-lite"/>
    </source>
</evidence>
<sequence>MNTHTLVSELDKQIARLREARDLLAGTVSTRRRGRPSTKSAPTRKKRTLSPEARAKMAAAQKRRWAAYRKSKQ</sequence>
<name>C1F9J5_ACIC5</name>
<reference evidence="2 3" key="1">
    <citation type="journal article" date="2009" name="Appl. Environ. Microbiol.">
        <title>Three genomes from the phylum Acidobacteria provide insight into the lifestyles of these microorganisms in soils.</title>
        <authorList>
            <person name="Ward N.L."/>
            <person name="Challacombe J.F."/>
            <person name="Janssen P.H."/>
            <person name="Henrissat B."/>
            <person name="Coutinho P.M."/>
            <person name="Wu M."/>
            <person name="Xie G."/>
            <person name="Haft D.H."/>
            <person name="Sait M."/>
            <person name="Badger J."/>
            <person name="Barabote R.D."/>
            <person name="Bradley B."/>
            <person name="Brettin T.S."/>
            <person name="Brinkac L.M."/>
            <person name="Bruce D."/>
            <person name="Creasy T."/>
            <person name="Daugherty S.C."/>
            <person name="Davidsen T.M."/>
            <person name="DeBoy R.T."/>
            <person name="Detter J.C."/>
            <person name="Dodson R.J."/>
            <person name="Durkin A.S."/>
            <person name="Ganapathy A."/>
            <person name="Gwinn-Giglio M."/>
            <person name="Han C.S."/>
            <person name="Khouri H."/>
            <person name="Kiss H."/>
            <person name="Kothari S.P."/>
            <person name="Madupu R."/>
            <person name="Nelson K.E."/>
            <person name="Nelson W.C."/>
            <person name="Paulsen I."/>
            <person name="Penn K."/>
            <person name="Ren Q."/>
            <person name="Rosovitz M.J."/>
            <person name="Selengut J.D."/>
            <person name="Shrivastava S."/>
            <person name="Sullivan S.A."/>
            <person name="Tapia R."/>
            <person name="Thompson L.S."/>
            <person name="Watkins K.L."/>
            <person name="Yang Q."/>
            <person name="Yu C."/>
            <person name="Zafar N."/>
            <person name="Zhou L."/>
            <person name="Kuske C.R."/>
        </authorList>
    </citation>
    <scope>NUCLEOTIDE SEQUENCE [LARGE SCALE GENOMIC DNA]</scope>
    <source>
        <strain evidence="3">ATCC 51196 / DSM 11244 / BCRC 80197 / JCM 7670 / NBRC 15755 / NCIMB 13165 / 161</strain>
    </source>
</reference>
<dbReference type="KEGG" id="aca:ACP_2152"/>
<evidence type="ECO:0000313" key="3">
    <source>
        <dbReference type="Proteomes" id="UP000002207"/>
    </source>
</evidence>
<feature type="region of interest" description="Disordered" evidence="1">
    <location>
        <begin position="25"/>
        <end position="73"/>
    </location>
</feature>
<dbReference type="AlphaFoldDB" id="C1F9J5"/>
<protein>
    <submittedName>
        <fullName evidence="2">Uncharacterized protein</fullName>
    </submittedName>
</protein>
<gene>
    <name evidence="2" type="ordered locus">ACP_2152</name>
</gene>
<dbReference type="EMBL" id="CP001472">
    <property type="protein sequence ID" value="ACO32846.1"/>
    <property type="molecule type" value="Genomic_DNA"/>
</dbReference>
<proteinExistence type="predicted"/>
<dbReference type="RefSeq" id="WP_015897251.1">
    <property type="nucleotide sequence ID" value="NC_012483.1"/>
</dbReference>
<organism evidence="2 3">
    <name type="scientific">Acidobacterium capsulatum (strain ATCC 51196 / DSM 11244 / BCRC 80197 / JCM 7670 / NBRC 15755 / NCIMB 13165 / 161)</name>
    <dbReference type="NCBI Taxonomy" id="240015"/>
    <lineage>
        <taxon>Bacteria</taxon>
        <taxon>Pseudomonadati</taxon>
        <taxon>Acidobacteriota</taxon>
        <taxon>Terriglobia</taxon>
        <taxon>Terriglobales</taxon>
        <taxon>Acidobacteriaceae</taxon>
        <taxon>Acidobacterium</taxon>
    </lineage>
</organism>